<dbReference type="PANTHER" id="PTHR47926:SF419">
    <property type="entry name" value="(WILD MALAYSIAN BANANA) HYPOTHETICAL PROTEIN"/>
    <property type="match status" value="1"/>
</dbReference>
<reference evidence="3" key="1">
    <citation type="submission" date="2022-08" db="EMBL/GenBank/DDBJ databases">
        <authorList>
            <person name="Gutierrez-Valencia J."/>
        </authorList>
    </citation>
    <scope>NUCLEOTIDE SEQUENCE</scope>
</reference>
<feature type="repeat" description="PPR" evidence="2">
    <location>
        <begin position="377"/>
        <end position="411"/>
    </location>
</feature>
<dbReference type="Pfam" id="PF20431">
    <property type="entry name" value="E_motif"/>
    <property type="match status" value="1"/>
</dbReference>
<protein>
    <recommendedName>
        <fullName evidence="5">Chlororespiratory reduction 21</fullName>
    </recommendedName>
</protein>
<dbReference type="Proteomes" id="UP001154282">
    <property type="component" value="Unassembled WGS sequence"/>
</dbReference>
<proteinExistence type="predicted"/>
<evidence type="ECO:0000256" key="1">
    <source>
        <dbReference type="ARBA" id="ARBA00022737"/>
    </source>
</evidence>
<dbReference type="GO" id="GO:0009451">
    <property type="term" value="P:RNA modification"/>
    <property type="evidence" value="ECO:0007669"/>
    <property type="project" value="InterPro"/>
</dbReference>
<dbReference type="PANTHER" id="PTHR47926">
    <property type="entry name" value="PENTATRICOPEPTIDE REPEAT-CONTAINING PROTEIN"/>
    <property type="match status" value="1"/>
</dbReference>
<evidence type="ECO:0000313" key="4">
    <source>
        <dbReference type="Proteomes" id="UP001154282"/>
    </source>
</evidence>
<feature type="repeat" description="PPR" evidence="2">
    <location>
        <begin position="82"/>
        <end position="116"/>
    </location>
</feature>
<dbReference type="InterPro" id="IPR046960">
    <property type="entry name" value="PPR_At4g14850-like_plant"/>
</dbReference>
<feature type="repeat" description="PPR" evidence="2">
    <location>
        <begin position="641"/>
        <end position="675"/>
    </location>
</feature>
<dbReference type="NCBIfam" id="TIGR00756">
    <property type="entry name" value="PPR"/>
    <property type="match status" value="8"/>
</dbReference>
<keyword evidence="4" id="KW-1185">Reference proteome</keyword>
<dbReference type="EMBL" id="CAMGYJ010000005">
    <property type="protein sequence ID" value="CAI0418681.1"/>
    <property type="molecule type" value="Genomic_DNA"/>
</dbReference>
<dbReference type="Pfam" id="PF01535">
    <property type="entry name" value="PPR"/>
    <property type="match status" value="8"/>
</dbReference>
<gene>
    <name evidence="3" type="ORF">LITE_LOCUS17721</name>
</gene>
<dbReference type="FunFam" id="1.25.40.10:FF:001093">
    <property type="entry name" value="Pentatricopeptide repeat-containing protein At2g34400"/>
    <property type="match status" value="1"/>
</dbReference>
<evidence type="ECO:0008006" key="5">
    <source>
        <dbReference type="Google" id="ProtNLM"/>
    </source>
</evidence>
<sequence length="718" mass="80493">MRSAIKSLLAPNPAANFEAYVSRCLSLFKTIPITQGTVLHGHLIKIGTSSERYLSVKLLIMYLTCRKPAEARQVAKEFNPFDLVVQNCFINASLQSGELDKARKLFDEMPERNEVSWTSLISGFMKAGRVGESLWYFWRNPFQNVVSWTAVISGFVQNGLMFEALSMFLELCQSEIRPNEVTFTSVLKACSETGEFRLGMSLLGLIIKTGNEHKLSVSNSLITLFLRMGEMDSSRRVFDSMEKRDVVSWTAILDMYVEHDDLIEARRIFDEMPQRNEVSWSAMISRYSQSGHPEEALNLFHKMVRKGKFINVSCLSSVINALTTVKALLAGMNIHGHTVKIGMERDVYISSSLIDLYCKCGQTSDGRFLFDSVAEKNVVTWNSMIGGYGLNGQMEEANSLFEAMPSPNNVSWSALIAGYLDDTQFDKVFELFNQMLLLGEWPNKSTFSSLLCACATTASLEKGKNLHGKAIKLGIQSDVFVGTALTDMYAKSGDVEGACKVFNRMPQINEFTWTVMIQGLAESGFAIEALELFDKMDSRNPPNELMLSSILFACSHSGLVSRGLQYFRTFETKLNGSHYTCLVDMLSRAGRLEEAEELIESMPVEPEPYALAALLSGCQRHKNEELAEKTVKKLWRAAERDSGGYVMLSNLYASAGRWKDVLEVRKLMKEKGLKKNGGCSWIELKNQVHSFHSGDGAHSQSIEIYVVLDLLMYEMLPV</sequence>
<dbReference type="PROSITE" id="PS51375">
    <property type="entry name" value="PPR"/>
    <property type="match status" value="8"/>
</dbReference>
<feature type="repeat" description="PPR" evidence="2">
    <location>
        <begin position="276"/>
        <end position="310"/>
    </location>
</feature>
<dbReference type="InterPro" id="IPR011990">
    <property type="entry name" value="TPR-like_helical_dom_sf"/>
</dbReference>
<comment type="caution">
    <text evidence="3">The sequence shown here is derived from an EMBL/GenBank/DDBJ whole genome shotgun (WGS) entry which is preliminary data.</text>
</comment>
<accession>A0AAV0K9I6</accession>
<evidence type="ECO:0000313" key="3">
    <source>
        <dbReference type="EMBL" id="CAI0418681.1"/>
    </source>
</evidence>
<dbReference type="InterPro" id="IPR046848">
    <property type="entry name" value="E_motif"/>
</dbReference>
<name>A0AAV0K9I6_9ROSI</name>
<feature type="repeat" description="PPR" evidence="2">
    <location>
        <begin position="245"/>
        <end position="275"/>
    </location>
</feature>
<feature type="repeat" description="PPR" evidence="2">
    <location>
        <begin position="144"/>
        <end position="178"/>
    </location>
</feature>
<evidence type="ECO:0000256" key="2">
    <source>
        <dbReference type="PROSITE-ProRule" id="PRU00708"/>
    </source>
</evidence>
<dbReference type="AlphaFoldDB" id="A0AAV0K9I6"/>
<dbReference type="Pfam" id="PF13041">
    <property type="entry name" value="PPR_2"/>
    <property type="match status" value="3"/>
</dbReference>
<dbReference type="GO" id="GO:0003723">
    <property type="term" value="F:RNA binding"/>
    <property type="evidence" value="ECO:0007669"/>
    <property type="project" value="InterPro"/>
</dbReference>
<dbReference type="InterPro" id="IPR002885">
    <property type="entry name" value="PPR_rpt"/>
</dbReference>
<keyword evidence="1" id="KW-0677">Repeat</keyword>
<dbReference type="Gene3D" id="1.25.40.10">
    <property type="entry name" value="Tetratricopeptide repeat domain"/>
    <property type="match status" value="6"/>
</dbReference>
<feature type="repeat" description="PPR" evidence="2">
    <location>
        <begin position="509"/>
        <end position="543"/>
    </location>
</feature>
<dbReference type="FunFam" id="1.25.40.10:FF:000606">
    <property type="entry name" value="Putative pentatricopeptide repeat-containing protein"/>
    <property type="match status" value="1"/>
</dbReference>
<organism evidence="3 4">
    <name type="scientific">Linum tenue</name>
    <dbReference type="NCBI Taxonomy" id="586396"/>
    <lineage>
        <taxon>Eukaryota</taxon>
        <taxon>Viridiplantae</taxon>
        <taxon>Streptophyta</taxon>
        <taxon>Embryophyta</taxon>
        <taxon>Tracheophyta</taxon>
        <taxon>Spermatophyta</taxon>
        <taxon>Magnoliopsida</taxon>
        <taxon>eudicotyledons</taxon>
        <taxon>Gunneridae</taxon>
        <taxon>Pentapetalae</taxon>
        <taxon>rosids</taxon>
        <taxon>fabids</taxon>
        <taxon>Malpighiales</taxon>
        <taxon>Linaceae</taxon>
        <taxon>Linum</taxon>
    </lineage>
</organism>
<feature type="repeat" description="PPR" evidence="2">
    <location>
        <begin position="575"/>
        <end position="605"/>
    </location>
</feature>